<dbReference type="KEGG" id="dpa:109541011"/>
<dbReference type="Proteomes" id="UP000019118">
    <property type="component" value="Unassembled WGS sequence"/>
</dbReference>
<evidence type="ECO:0000313" key="5">
    <source>
        <dbReference type="EnsemblMetazoa" id="XP_019765200.1"/>
    </source>
</evidence>
<dbReference type="OrthoDB" id="8197468at2759"/>
<name>N6T2J4_DENPD</name>
<dbReference type="Proteomes" id="UP000030742">
    <property type="component" value="Unassembled WGS sequence"/>
</dbReference>
<dbReference type="EnsemblMetazoa" id="XM_019909641.1">
    <property type="protein sequence ID" value="XP_019765200.1"/>
    <property type="gene ID" value="LOC109541011"/>
</dbReference>
<reference evidence="5" key="2">
    <citation type="submission" date="2024-08" db="UniProtKB">
        <authorList>
            <consortium name="EnsemblMetazoa"/>
        </authorList>
    </citation>
    <scope>IDENTIFICATION</scope>
</reference>
<dbReference type="HOGENOM" id="CLU_974070_0_0_1"/>
<dbReference type="EMBL" id="KB631602">
    <property type="protein sequence ID" value="ERL84563.1"/>
    <property type="molecule type" value="Genomic_DNA"/>
</dbReference>
<proteinExistence type="predicted"/>
<evidence type="ECO:0000313" key="6">
    <source>
        <dbReference type="Proteomes" id="UP000019118"/>
    </source>
</evidence>
<dbReference type="AlphaFoldDB" id="N6T2J4"/>
<evidence type="ECO:0000313" key="7">
    <source>
        <dbReference type="Proteomes" id="UP000030742"/>
    </source>
</evidence>
<dbReference type="EMBL" id="KB741077">
    <property type="protein sequence ID" value="ENN74354.1"/>
    <property type="molecule type" value="Genomic_DNA"/>
</dbReference>
<feature type="region of interest" description="Disordered" evidence="1">
    <location>
        <begin position="137"/>
        <end position="156"/>
    </location>
</feature>
<feature type="compositionally biased region" description="Low complexity" evidence="1">
    <location>
        <begin position="245"/>
        <end position="256"/>
    </location>
</feature>
<feature type="region of interest" description="Disordered" evidence="1">
    <location>
        <begin position="236"/>
        <end position="263"/>
    </location>
</feature>
<feature type="chain" id="PRO_5010971655" evidence="2">
    <location>
        <begin position="17"/>
        <end position="286"/>
    </location>
</feature>
<sequence>MIFEIFFAFVLVVCDAKPGYSGSSNAENELGHGTNTAGAGGNAYGYSGSFSGDGGFPAGNIPSFVPFIPQFDFSSFFDQLNRQHQEFIQHYGGGVVSYSHASSGPGSSAQAQSSIVFDSMPTTGIQSLAQAQAQAGSSAGTGNVGSGYQGSQGPAASGAGYGSGIDLGNRGGFVGGYGGGFGGPDGNSFSFSGPLGDSGSAIASGSIGPTGVHQTASVFPENPNAPNVNTRFGGESSGGDGGGFKSVFTSSKSVSSNVDGKPQTFRQASTTVNDNGKVTTYTAHNP</sequence>
<evidence type="ECO:0000313" key="4">
    <source>
        <dbReference type="EMBL" id="ERL84563.1"/>
    </source>
</evidence>
<protein>
    <submittedName>
        <fullName evidence="3 5">Uncharacterized protein</fullName>
    </submittedName>
</protein>
<evidence type="ECO:0000256" key="2">
    <source>
        <dbReference type="SAM" id="SignalP"/>
    </source>
</evidence>
<keyword evidence="6" id="KW-1185">Reference proteome</keyword>
<dbReference type="STRING" id="77166.N6T2J4"/>
<evidence type="ECO:0000313" key="3">
    <source>
        <dbReference type="EMBL" id="ENN74354.1"/>
    </source>
</evidence>
<organism evidence="3">
    <name type="scientific">Dendroctonus ponderosae</name>
    <name type="common">Mountain pine beetle</name>
    <dbReference type="NCBI Taxonomy" id="77166"/>
    <lineage>
        <taxon>Eukaryota</taxon>
        <taxon>Metazoa</taxon>
        <taxon>Ecdysozoa</taxon>
        <taxon>Arthropoda</taxon>
        <taxon>Hexapoda</taxon>
        <taxon>Insecta</taxon>
        <taxon>Pterygota</taxon>
        <taxon>Neoptera</taxon>
        <taxon>Endopterygota</taxon>
        <taxon>Coleoptera</taxon>
        <taxon>Polyphaga</taxon>
        <taxon>Cucujiformia</taxon>
        <taxon>Curculionidae</taxon>
        <taxon>Scolytinae</taxon>
        <taxon>Dendroctonus</taxon>
    </lineage>
</organism>
<keyword evidence="2" id="KW-0732">Signal</keyword>
<reference evidence="6 7" key="1">
    <citation type="journal article" date="2013" name="Genome Biol.">
        <title>Draft genome of the mountain pine beetle, Dendroctonus ponderosae Hopkins, a major forest pest.</title>
        <authorList>
            <person name="Keeling C.I."/>
            <person name="Yuen M.M."/>
            <person name="Liao N.Y."/>
            <person name="Docking T.R."/>
            <person name="Chan S.K."/>
            <person name="Taylor G.A."/>
            <person name="Palmquist D.L."/>
            <person name="Jackman S.D."/>
            <person name="Nguyen A."/>
            <person name="Li M."/>
            <person name="Henderson H."/>
            <person name="Janes J.K."/>
            <person name="Zhao Y."/>
            <person name="Pandoh P."/>
            <person name="Moore R."/>
            <person name="Sperling F.A."/>
            <person name="Huber D.P."/>
            <person name="Birol I."/>
            <person name="Jones S.J."/>
            <person name="Bohlmann J."/>
        </authorList>
    </citation>
    <scope>NUCLEOTIDE SEQUENCE</scope>
</reference>
<accession>N6T2J4</accession>
<feature type="signal peptide" evidence="2">
    <location>
        <begin position="1"/>
        <end position="16"/>
    </location>
</feature>
<feature type="non-terminal residue" evidence="3">
    <location>
        <position position="1"/>
    </location>
</feature>
<evidence type="ECO:0000256" key="1">
    <source>
        <dbReference type="SAM" id="MobiDB-lite"/>
    </source>
</evidence>
<gene>
    <name evidence="5" type="primary">109541011</name>
    <name evidence="4" type="ORF">D910_01992</name>
    <name evidence="3" type="ORF">YQE_09324</name>
</gene>